<dbReference type="InterPro" id="IPR036397">
    <property type="entry name" value="RNaseH_sf"/>
</dbReference>
<feature type="region of interest" description="Disordered" evidence="1">
    <location>
        <begin position="237"/>
        <end position="289"/>
    </location>
</feature>
<comment type="caution">
    <text evidence="2">The sequence shown here is derived from an EMBL/GenBank/DDBJ whole genome shotgun (WGS) entry which is preliminary data.</text>
</comment>
<name>A0A438CCM6_VITVI</name>
<dbReference type="SUPFAM" id="SSF53098">
    <property type="entry name" value="Ribonuclease H-like"/>
    <property type="match status" value="1"/>
</dbReference>
<dbReference type="Proteomes" id="UP000288805">
    <property type="component" value="Unassembled WGS sequence"/>
</dbReference>
<evidence type="ECO:0000313" key="2">
    <source>
        <dbReference type="EMBL" id="RVW20995.1"/>
    </source>
</evidence>
<organism evidence="2 3">
    <name type="scientific">Vitis vinifera</name>
    <name type="common">Grape</name>
    <dbReference type="NCBI Taxonomy" id="29760"/>
    <lineage>
        <taxon>Eukaryota</taxon>
        <taxon>Viridiplantae</taxon>
        <taxon>Streptophyta</taxon>
        <taxon>Embryophyta</taxon>
        <taxon>Tracheophyta</taxon>
        <taxon>Spermatophyta</taxon>
        <taxon>Magnoliopsida</taxon>
        <taxon>eudicotyledons</taxon>
        <taxon>Gunneridae</taxon>
        <taxon>Pentapetalae</taxon>
        <taxon>rosids</taxon>
        <taxon>Vitales</taxon>
        <taxon>Vitaceae</taxon>
        <taxon>Viteae</taxon>
        <taxon>Vitis</taxon>
    </lineage>
</organism>
<dbReference type="AlphaFoldDB" id="A0A438CCM6"/>
<sequence>MKEHFLSSNQVATPYHPQTSGQVELANREIKNILMKVVNTNRKDWSVKLLNSLWAYRTAYKTILGMSPYHLVYGKACHLPVEIEFKAWCAIKKLNMDLTKVGLKRSLDLNELEELRNDAYLNSKIVKEKLKRWHDQLVTKKEFFKGQRVLLYDSKLHLFPGKLKSRWVGPFVIHQVHSHGVIELLNSKSAKTFKVNGQRLKPYIEPFSRDKELVSVGPTHREVVVLHHLSLPRPQFPLLSTSTGPDDHLGLPGVPVPSPVSSSPPKRIRISGPSESSRAPPSPPASTILGSSHLAEVLKRPMIAGPSLPANTDIRDRPFHNEICMEHETLRLLPELEESYRLLQRYHIKPFMTPRSFYYPRVVLDFYQTMTTRGVQDPIAIHFLIDGQHGILEARDITAPMHFPPIPEDLGSFRHWSQYSEPDMVSTLSGDRVTGRTILRRELPPRMLLIDLVLRTNLFPLQHVVQRRCAILDALYRISEGFYFGPHHLVMAALTYFEEKVHRKRLRRAGTIPILFSRLISQVLEDMRYPSQPHLERRHHCQELFTSESWTHFLDRSPMDQEQDPHTTEPSSSIPAPVTCTTDTPTPPVTPTSAYAESSAGPSITVSAIEFRALMLSFHLLSASHATLVREMQAIKRQMDTIQTHQAQHTAIQAQHTAILDQHSAMLSQIHHHLGISPPPPQEPHP</sequence>
<gene>
    <name evidence="2" type="ORF">CK203_114470</name>
</gene>
<dbReference type="PANTHER" id="PTHR47266">
    <property type="entry name" value="ENDONUCLEASE-RELATED"/>
    <property type="match status" value="1"/>
</dbReference>
<dbReference type="Gene3D" id="3.30.420.10">
    <property type="entry name" value="Ribonuclease H-like superfamily/Ribonuclease H"/>
    <property type="match status" value="1"/>
</dbReference>
<evidence type="ECO:0000256" key="1">
    <source>
        <dbReference type="SAM" id="MobiDB-lite"/>
    </source>
</evidence>
<evidence type="ECO:0008006" key="4">
    <source>
        <dbReference type="Google" id="ProtNLM"/>
    </source>
</evidence>
<dbReference type="InterPro" id="IPR012337">
    <property type="entry name" value="RNaseH-like_sf"/>
</dbReference>
<dbReference type="InterPro" id="IPR052160">
    <property type="entry name" value="Gypsy_RT_Integrase-like"/>
</dbReference>
<dbReference type="GO" id="GO:0003676">
    <property type="term" value="F:nucleic acid binding"/>
    <property type="evidence" value="ECO:0007669"/>
    <property type="project" value="InterPro"/>
</dbReference>
<feature type="compositionally biased region" description="Low complexity" evidence="1">
    <location>
        <begin position="259"/>
        <end position="279"/>
    </location>
</feature>
<protein>
    <recommendedName>
        <fullName evidence="4">Integrase catalytic domain-containing protein</fullName>
    </recommendedName>
</protein>
<feature type="compositionally biased region" description="Low complexity" evidence="1">
    <location>
        <begin position="575"/>
        <end position="584"/>
    </location>
</feature>
<feature type="region of interest" description="Disordered" evidence="1">
    <location>
        <begin position="1"/>
        <end position="20"/>
    </location>
</feature>
<accession>A0A438CCM6</accession>
<dbReference type="EMBL" id="QGNW01002322">
    <property type="protein sequence ID" value="RVW20995.1"/>
    <property type="molecule type" value="Genomic_DNA"/>
</dbReference>
<feature type="compositionally biased region" description="Basic and acidic residues" evidence="1">
    <location>
        <begin position="557"/>
        <end position="567"/>
    </location>
</feature>
<proteinExistence type="predicted"/>
<evidence type="ECO:0000313" key="3">
    <source>
        <dbReference type="Proteomes" id="UP000288805"/>
    </source>
</evidence>
<feature type="region of interest" description="Disordered" evidence="1">
    <location>
        <begin position="557"/>
        <end position="598"/>
    </location>
</feature>
<reference evidence="2 3" key="1">
    <citation type="journal article" date="2018" name="PLoS Genet.">
        <title>Population sequencing reveals clonal diversity and ancestral inbreeding in the grapevine cultivar Chardonnay.</title>
        <authorList>
            <person name="Roach M.J."/>
            <person name="Johnson D.L."/>
            <person name="Bohlmann J."/>
            <person name="van Vuuren H.J."/>
            <person name="Jones S.J."/>
            <person name="Pretorius I.S."/>
            <person name="Schmidt S.A."/>
            <person name="Borneman A.R."/>
        </authorList>
    </citation>
    <scope>NUCLEOTIDE SEQUENCE [LARGE SCALE GENOMIC DNA]</scope>
    <source>
        <strain evidence="3">cv. Chardonnay</strain>
        <tissue evidence="2">Leaf</tissue>
    </source>
</reference>